<reference evidence="1" key="1">
    <citation type="submission" date="2023-04" db="EMBL/GenBank/DDBJ databases">
        <title>Assessment of the microbiological origin of a defect in Grana Padano cheese.</title>
        <authorList>
            <person name="Zago M."/>
            <person name="Rossetti L."/>
            <person name="Bonvini B."/>
            <person name="Carminati D."/>
            <person name="Giraffa G."/>
        </authorList>
    </citation>
    <scope>NUCLEOTIDE SEQUENCE</scope>
    <source>
        <strain evidence="1">4990</strain>
    </source>
</reference>
<dbReference type="EMBL" id="JARUIS010000001">
    <property type="protein sequence ID" value="MDS1002037.1"/>
    <property type="molecule type" value="Genomic_DNA"/>
</dbReference>
<comment type="caution">
    <text evidence="1">The sequence shown here is derived from an EMBL/GenBank/DDBJ whole genome shotgun (WGS) entry which is preliminary data.</text>
</comment>
<gene>
    <name evidence="1" type="ORF">P9J83_00770</name>
</gene>
<organism evidence="1 2">
    <name type="scientific">Clostridium sporogenes</name>
    <dbReference type="NCBI Taxonomy" id="1509"/>
    <lineage>
        <taxon>Bacteria</taxon>
        <taxon>Bacillati</taxon>
        <taxon>Bacillota</taxon>
        <taxon>Clostridia</taxon>
        <taxon>Eubacteriales</taxon>
        <taxon>Clostridiaceae</taxon>
        <taxon>Clostridium</taxon>
    </lineage>
</organism>
<accession>A0AAE4FIH5</accession>
<dbReference type="Proteomes" id="UP001182303">
    <property type="component" value="Unassembled WGS sequence"/>
</dbReference>
<evidence type="ECO:0000313" key="2">
    <source>
        <dbReference type="Proteomes" id="UP001182303"/>
    </source>
</evidence>
<dbReference type="AlphaFoldDB" id="A0AAE4FIH5"/>
<evidence type="ECO:0000313" key="1">
    <source>
        <dbReference type="EMBL" id="MDS1002037.1"/>
    </source>
</evidence>
<sequence>MEPMVASIGTSIFDNCLKTCGFSIIGNVSDRFSLQKKFEKVFELK</sequence>
<protein>
    <submittedName>
        <fullName evidence="1">Uncharacterized protein</fullName>
    </submittedName>
</protein>
<proteinExistence type="predicted"/>
<name>A0AAE4FIH5_CLOSG</name>